<evidence type="ECO:0000313" key="2">
    <source>
        <dbReference type="EMBL" id="TMQ69362.1"/>
    </source>
</evidence>
<dbReference type="Proteomes" id="UP000319836">
    <property type="component" value="Unassembled WGS sequence"/>
</dbReference>
<keyword evidence="1" id="KW-0812">Transmembrane</keyword>
<feature type="transmembrane region" description="Helical" evidence="1">
    <location>
        <begin position="12"/>
        <end position="38"/>
    </location>
</feature>
<comment type="caution">
    <text evidence="2">The sequence shown here is derived from an EMBL/GenBank/DDBJ whole genome shotgun (WGS) entry which is preliminary data.</text>
</comment>
<organism evidence="2 3">
    <name type="scientific">Eiseniibacteriota bacterium</name>
    <dbReference type="NCBI Taxonomy" id="2212470"/>
    <lineage>
        <taxon>Bacteria</taxon>
        <taxon>Candidatus Eiseniibacteriota</taxon>
    </lineage>
</organism>
<reference evidence="2 3" key="1">
    <citation type="journal article" date="2019" name="Nat. Microbiol.">
        <title>Mediterranean grassland soil C-N compound turnover is dependent on rainfall and depth, and is mediated by genomically divergent microorganisms.</title>
        <authorList>
            <person name="Diamond S."/>
            <person name="Andeer P.F."/>
            <person name="Li Z."/>
            <person name="Crits-Christoph A."/>
            <person name="Burstein D."/>
            <person name="Anantharaman K."/>
            <person name="Lane K.R."/>
            <person name="Thomas B.C."/>
            <person name="Pan C."/>
            <person name="Northen T.R."/>
            <person name="Banfield J.F."/>
        </authorList>
    </citation>
    <scope>NUCLEOTIDE SEQUENCE [LARGE SCALE GENOMIC DNA]</scope>
    <source>
        <strain evidence="2">WS_10</strain>
    </source>
</reference>
<dbReference type="AlphaFoldDB" id="A0A538U0F7"/>
<gene>
    <name evidence="2" type="ORF">E6K80_11965</name>
</gene>
<sequence length="152" mass="16504">MSPNAFEPWHDFFVVAGTPGVTLLGLVFVAVSLNTGVIMRGSERHLRTQAVTAFEALLFTGVFSLLALAHMPSERMHASMLIAFGVAWLVRSLAHLRDLGAAHGKLSRRLLLPAAAYAAVAATRNAWSLLVDVGEVRAEEARRESAEQDRRA</sequence>
<evidence type="ECO:0000256" key="1">
    <source>
        <dbReference type="SAM" id="Phobius"/>
    </source>
</evidence>
<feature type="transmembrane region" description="Helical" evidence="1">
    <location>
        <begin position="50"/>
        <end position="70"/>
    </location>
</feature>
<evidence type="ECO:0000313" key="3">
    <source>
        <dbReference type="Proteomes" id="UP000319836"/>
    </source>
</evidence>
<proteinExistence type="predicted"/>
<accession>A0A538U0F7</accession>
<name>A0A538U0F7_UNCEI</name>
<dbReference type="EMBL" id="VBPA01000307">
    <property type="protein sequence ID" value="TMQ69362.1"/>
    <property type="molecule type" value="Genomic_DNA"/>
</dbReference>
<protein>
    <submittedName>
        <fullName evidence="2">Uncharacterized protein</fullName>
    </submittedName>
</protein>
<keyword evidence="1" id="KW-1133">Transmembrane helix</keyword>
<keyword evidence="1" id="KW-0472">Membrane</keyword>